<evidence type="ECO:0000313" key="2">
    <source>
        <dbReference type="Proteomes" id="UP000183832"/>
    </source>
</evidence>
<evidence type="ECO:0000313" key="1">
    <source>
        <dbReference type="EMBL" id="CRK88240.1"/>
    </source>
</evidence>
<sequence>MIDISEKISELRSVVRFNGVRSEKHFCFADHKSGSYLLRFVVRGKKCFLERTPFNGPKRNMGRNPENSIKLVLRMITRTVSQSQVSDVEIPAYYTQFSTSTVEIVTSLPPDSSCFYETTKV</sequence>
<dbReference type="Proteomes" id="UP000183832">
    <property type="component" value="Unassembled WGS sequence"/>
</dbReference>
<proteinExistence type="predicted"/>
<keyword evidence="2" id="KW-1185">Reference proteome</keyword>
<protein>
    <submittedName>
        <fullName evidence="1">CLUMA_CG002021, isoform A</fullName>
    </submittedName>
</protein>
<dbReference type="EMBL" id="CVRI01000006">
    <property type="protein sequence ID" value="CRK88240.1"/>
    <property type="molecule type" value="Genomic_DNA"/>
</dbReference>
<accession>A0A1J1HJK5</accession>
<organism evidence="1 2">
    <name type="scientific">Clunio marinus</name>
    <dbReference type="NCBI Taxonomy" id="568069"/>
    <lineage>
        <taxon>Eukaryota</taxon>
        <taxon>Metazoa</taxon>
        <taxon>Ecdysozoa</taxon>
        <taxon>Arthropoda</taxon>
        <taxon>Hexapoda</taxon>
        <taxon>Insecta</taxon>
        <taxon>Pterygota</taxon>
        <taxon>Neoptera</taxon>
        <taxon>Endopterygota</taxon>
        <taxon>Diptera</taxon>
        <taxon>Nematocera</taxon>
        <taxon>Chironomoidea</taxon>
        <taxon>Chironomidae</taxon>
        <taxon>Clunio</taxon>
    </lineage>
</organism>
<name>A0A1J1HJK5_9DIPT</name>
<dbReference type="AlphaFoldDB" id="A0A1J1HJK5"/>
<reference evidence="1 2" key="1">
    <citation type="submission" date="2015-04" db="EMBL/GenBank/DDBJ databases">
        <authorList>
            <person name="Syromyatnikov M.Y."/>
            <person name="Popov V.N."/>
        </authorList>
    </citation>
    <scope>NUCLEOTIDE SEQUENCE [LARGE SCALE GENOMIC DNA]</scope>
</reference>
<gene>
    <name evidence="1" type="ORF">CLUMA_CG002021</name>
</gene>